<keyword evidence="2" id="KW-1185">Reference proteome</keyword>
<proteinExistence type="predicted"/>
<dbReference type="Proteomes" id="UP001501251">
    <property type="component" value="Unassembled WGS sequence"/>
</dbReference>
<dbReference type="RefSeq" id="WP_329084556.1">
    <property type="nucleotide sequence ID" value="NZ_BAABAQ010000003.1"/>
</dbReference>
<sequence length="59" mass="6513">MIKFAQRAGERLLTHLLPSTTAGAICIPQTYCSHCGGGWYKRHWIFADCSSDYTACGDC</sequence>
<accession>A0ABP8APH7</accession>
<dbReference type="EMBL" id="BAABAQ010000003">
    <property type="protein sequence ID" value="GAA4187379.1"/>
    <property type="molecule type" value="Genomic_DNA"/>
</dbReference>
<reference evidence="2" key="1">
    <citation type="journal article" date="2019" name="Int. J. Syst. Evol. Microbiol.">
        <title>The Global Catalogue of Microorganisms (GCM) 10K type strain sequencing project: providing services to taxonomists for standard genome sequencing and annotation.</title>
        <authorList>
            <consortium name="The Broad Institute Genomics Platform"/>
            <consortium name="The Broad Institute Genome Sequencing Center for Infectious Disease"/>
            <person name="Wu L."/>
            <person name="Ma J."/>
        </authorList>
    </citation>
    <scope>NUCLEOTIDE SEQUENCE [LARGE SCALE GENOMIC DNA]</scope>
    <source>
        <strain evidence="2">JCM 17388</strain>
    </source>
</reference>
<organism evidence="1 2">
    <name type="scientific">Streptosporangium oxazolinicum</name>
    <dbReference type="NCBI Taxonomy" id="909287"/>
    <lineage>
        <taxon>Bacteria</taxon>
        <taxon>Bacillati</taxon>
        <taxon>Actinomycetota</taxon>
        <taxon>Actinomycetes</taxon>
        <taxon>Streptosporangiales</taxon>
        <taxon>Streptosporangiaceae</taxon>
        <taxon>Streptosporangium</taxon>
    </lineage>
</organism>
<comment type="caution">
    <text evidence="1">The sequence shown here is derived from an EMBL/GenBank/DDBJ whole genome shotgun (WGS) entry which is preliminary data.</text>
</comment>
<protein>
    <submittedName>
        <fullName evidence="1">Uncharacterized protein</fullName>
    </submittedName>
</protein>
<evidence type="ECO:0000313" key="2">
    <source>
        <dbReference type="Proteomes" id="UP001501251"/>
    </source>
</evidence>
<evidence type="ECO:0000313" key="1">
    <source>
        <dbReference type="EMBL" id="GAA4187379.1"/>
    </source>
</evidence>
<name>A0ABP8APH7_9ACTN</name>
<gene>
    <name evidence="1" type="ORF">GCM10022252_20780</name>
</gene>